<dbReference type="GO" id="GO:0140282">
    <property type="term" value="F:carbon-nitrogen ligase activity on lipid II"/>
    <property type="evidence" value="ECO:0007669"/>
    <property type="project" value="UniProtKB-EC"/>
</dbReference>
<dbReference type="EMBL" id="JARXVQ010000001">
    <property type="protein sequence ID" value="MDH6181048.1"/>
    <property type="molecule type" value="Genomic_DNA"/>
</dbReference>
<dbReference type="EC" id="6.3.5.13" evidence="2"/>
<dbReference type="Proteomes" id="UP001160142">
    <property type="component" value="Unassembled WGS sequence"/>
</dbReference>
<accession>A0ABT6KM10</accession>
<dbReference type="PANTHER" id="PTHR23135">
    <property type="entry name" value="MUR LIGASE FAMILY MEMBER"/>
    <property type="match status" value="1"/>
</dbReference>
<dbReference type="Pfam" id="PF08245">
    <property type="entry name" value="Mur_ligase_M"/>
    <property type="match status" value="1"/>
</dbReference>
<reference evidence="2 3" key="1">
    <citation type="submission" date="2023-04" db="EMBL/GenBank/DDBJ databases">
        <title>Genome Encyclopedia of Bacteria and Archaea VI: Functional Genomics of Type Strains.</title>
        <authorList>
            <person name="Whitman W."/>
        </authorList>
    </citation>
    <scope>NUCLEOTIDE SEQUENCE [LARGE SCALE GENOMIC DNA]</scope>
    <source>
        <strain evidence="2 3">SG_E_30_P1</strain>
    </source>
</reference>
<dbReference type="PANTHER" id="PTHR23135:SF7">
    <property type="entry name" value="LIPID II ISOGLUTAMINYL SYNTHASE (GLUTAMINE-HYDROLYZING) SUBUNIT MURT"/>
    <property type="match status" value="1"/>
</dbReference>
<dbReference type="Gene3D" id="3.40.1190.10">
    <property type="entry name" value="Mur-like, catalytic domain"/>
    <property type="match status" value="1"/>
</dbReference>
<dbReference type="SUPFAM" id="SSF53623">
    <property type="entry name" value="MurD-like peptide ligases, catalytic domain"/>
    <property type="match status" value="1"/>
</dbReference>
<keyword evidence="2" id="KW-0436">Ligase</keyword>
<name>A0ABT6KM10_9MICO</name>
<gene>
    <name evidence="2" type="ORF">M2152_001230</name>
</gene>
<dbReference type="RefSeq" id="WP_322133370.1">
    <property type="nucleotide sequence ID" value="NZ_CP085036.1"/>
</dbReference>
<organism evidence="2 3">
    <name type="scientific">Antiquaquibacter oligotrophicus</name>
    <dbReference type="NCBI Taxonomy" id="2880260"/>
    <lineage>
        <taxon>Bacteria</taxon>
        <taxon>Bacillati</taxon>
        <taxon>Actinomycetota</taxon>
        <taxon>Actinomycetes</taxon>
        <taxon>Micrococcales</taxon>
        <taxon>Microbacteriaceae</taxon>
        <taxon>Antiquaquibacter</taxon>
    </lineage>
</organism>
<comment type="caution">
    <text evidence="2">The sequence shown here is derived from an EMBL/GenBank/DDBJ whole genome shotgun (WGS) entry which is preliminary data.</text>
</comment>
<sequence length="398" mass="42180">MPGRVLLALSPRFLSRAVERMPLGVVFVSGSNGKSTTTHMLVSILRAHGVSVFSNPTGANLPQGIASAMLASVPLDGRLREDVAVLEVDEAFGPRLARQLAPHSVLLVNLQVDQLNRFYEPARVAGMLEDFARAATGHLVVNGDDQNLVALADRISGSGAVRTEFAVEPSLLAAGPAWLARGDNPALAVATARKNAAVTVEALTGRSATLSAAGEEFSVSLPARGLHYAVDAAAASAMALALLGDSFESDAVSAGLAAMEPVYGRGEVLRVGDEDVELLTMKNPPSLQVNLDYLERFPEQVMVAVDEGTPDPSWIYGSDLSMLDHVDVVTGTKAWQLATRFGYSEIAVHHVIPDLGPALAAFLALPPPTRGMKTMILNYEQMMLVRKHLGYLELEGSA</sequence>
<evidence type="ECO:0000313" key="3">
    <source>
        <dbReference type="Proteomes" id="UP001160142"/>
    </source>
</evidence>
<evidence type="ECO:0000313" key="2">
    <source>
        <dbReference type="EMBL" id="MDH6181048.1"/>
    </source>
</evidence>
<feature type="domain" description="Mur ligase central" evidence="1">
    <location>
        <begin position="28"/>
        <end position="163"/>
    </location>
</feature>
<dbReference type="InterPro" id="IPR013221">
    <property type="entry name" value="Mur_ligase_cen"/>
</dbReference>
<protein>
    <submittedName>
        <fullName evidence="2">UDP-N-acetylmuramyl tripeptide synthase</fullName>
        <ecNumber evidence="2">6.3.5.13</ecNumber>
    </submittedName>
</protein>
<keyword evidence="3" id="KW-1185">Reference proteome</keyword>
<evidence type="ECO:0000259" key="1">
    <source>
        <dbReference type="Pfam" id="PF08245"/>
    </source>
</evidence>
<dbReference type="InterPro" id="IPR036565">
    <property type="entry name" value="Mur-like_cat_sf"/>
</dbReference>
<proteinExistence type="predicted"/>